<dbReference type="SUPFAM" id="SSF48452">
    <property type="entry name" value="TPR-like"/>
    <property type="match status" value="1"/>
</dbReference>
<dbReference type="PANTHER" id="PTHR44858">
    <property type="entry name" value="TETRATRICOPEPTIDE REPEAT PROTEIN 6"/>
    <property type="match status" value="1"/>
</dbReference>
<feature type="domain" description="TIR" evidence="4">
    <location>
        <begin position="11"/>
        <end position="127"/>
    </location>
</feature>
<dbReference type="PROSITE" id="PS50005">
    <property type="entry name" value="TPR"/>
    <property type="match status" value="3"/>
</dbReference>
<dbReference type="Pfam" id="PF07719">
    <property type="entry name" value="TPR_2"/>
    <property type="match status" value="1"/>
</dbReference>
<dbReference type="InterPro" id="IPR019734">
    <property type="entry name" value="TPR_rpt"/>
</dbReference>
<keyword evidence="1" id="KW-0677">Repeat</keyword>
<evidence type="ECO:0000259" key="4">
    <source>
        <dbReference type="Pfam" id="PF13676"/>
    </source>
</evidence>
<dbReference type="InterPro" id="IPR013105">
    <property type="entry name" value="TPR_2"/>
</dbReference>
<organism evidence="5 6">
    <name type="scientific">Candidatus Argoarchaeum ethanivorans</name>
    <dbReference type="NCBI Taxonomy" id="2608793"/>
    <lineage>
        <taxon>Archaea</taxon>
        <taxon>Methanobacteriati</taxon>
        <taxon>Methanobacteriota</taxon>
        <taxon>Stenosarchaea group</taxon>
        <taxon>Methanomicrobia</taxon>
        <taxon>Methanosarcinales</taxon>
        <taxon>Methanosarcinales incertae sedis</taxon>
        <taxon>GOM Arc I cluster</taxon>
        <taxon>Candidatus Argoarchaeum</taxon>
    </lineage>
</organism>
<dbReference type="EMBL" id="CAJHIM010000028">
    <property type="protein sequence ID" value="CAD6492283.1"/>
    <property type="molecule type" value="Genomic_DNA"/>
</dbReference>
<dbReference type="InterPro" id="IPR000157">
    <property type="entry name" value="TIR_dom"/>
</dbReference>
<reference evidence="5" key="1">
    <citation type="submission" date="2020-10" db="EMBL/GenBank/DDBJ databases">
        <authorList>
            <person name="Hahn C.J."/>
            <person name="Laso-Perez R."/>
            <person name="Vulcano F."/>
            <person name="Vaziourakis K.-M."/>
            <person name="Stokke R."/>
            <person name="Steen I.H."/>
            <person name="Teske A."/>
            <person name="Boetius A."/>
            <person name="Liebeke M."/>
            <person name="Amann R."/>
            <person name="Knittel K."/>
        </authorList>
    </citation>
    <scope>NUCLEOTIDE SEQUENCE</scope>
    <source>
        <strain evidence="5">Gfbio:e3339647-f889-4370-9287-4fb5cb688e4c:AG393N10_GoMArc1</strain>
    </source>
</reference>
<evidence type="ECO:0000313" key="6">
    <source>
        <dbReference type="Proteomes" id="UP000637195"/>
    </source>
</evidence>
<dbReference type="Gene3D" id="3.40.50.10140">
    <property type="entry name" value="Toll/interleukin-1 receptor homology (TIR) domain"/>
    <property type="match status" value="1"/>
</dbReference>
<comment type="caution">
    <text evidence="5">The sequence shown here is derived from an EMBL/GenBank/DDBJ whole genome shotgun (WGS) entry which is preliminary data.</text>
</comment>
<dbReference type="AlphaFoldDB" id="A0A811T9J2"/>
<dbReference type="Pfam" id="PF13676">
    <property type="entry name" value="TIR_2"/>
    <property type="match status" value="1"/>
</dbReference>
<proteinExistence type="predicted"/>
<dbReference type="InterPro" id="IPR050498">
    <property type="entry name" value="Ycf3"/>
</dbReference>
<dbReference type="Gene3D" id="1.25.40.10">
    <property type="entry name" value="Tetratricopeptide repeat domain"/>
    <property type="match status" value="2"/>
</dbReference>
<dbReference type="InterPro" id="IPR035897">
    <property type="entry name" value="Toll_tir_struct_dom_sf"/>
</dbReference>
<feature type="repeat" description="TPR" evidence="3">
    <location>
        <begin position="142"/>
        <end position="175"/>
    </location>
</feature>
<keyword evidence="2 3" id="KW-0802">TPR repeat</keyword>
<dbReference type="InterPro" id="IPR011990">
    <property type="entry name" value="TPR-like_helical_dom_sf"/>
</dbReference>
<dbReference type="GO" id="GO:0007165">
    <property type="term" value="P:signal transduction"/>
    <property type="evidence" value="ECO:0007669"/>
    <property type="project" value="InterPro"/>
</dbReference>
<protein>
    <submittedName>
        <fullName evidence="5">Tetratricopeptide repeat protein</fullName>
    </submittedName>
</protein>
<evidence type="ECO:0000256" key="2">
    <source>
        <dbReference type="ARBA" id="ARBA00022803"/>
    </source>
</evidence>
<dbReference type="Pfam" id="PF12895">
    <property type="entry name" value="ANAPC3"/>
    <property type="match status" value="1"/>
</dbReference>
<dbReference type="SUPFAM" id="SSF52200">
    <property type="entry name" value="Toll/Interleukin receptor TIR domain"/>
    <property type="match status" value="1"/>
</dbReference>
<dbReference type="PANTHER" id="PTHR44858:SF1">
    <property type="entry name" value="UDP-N-ACETYLGLUCOSAMINE--PEPTIDE N-ACETYLGLUCOSAMINYLTRANSFERASE SPINDLY-RELATED"/>
    <property type="match status" value="1"/>
</dbReference>
<dbReference type="Proteomes" id="UP000637195">
    <property type="component" value="Unassembled WGS sequence"/>
</dbReference>
<evidence type="ECO:0000313" key="5">
    <source>
        <dbReference type="EMBL" id="CAD6492283.1"/>
    </source>
</evidence>
<gene>
    <name evidence="5" type="ORF">ANIMEMIM_00297</name>
</gene>
<feature type="repeat" description="TPR" evidence="3">
    <location>
        <begin position="210"/>
        <end position="243"/>
    </location>
</feature>
<accession>A0A811T9J2</accession>
<evidence type="ECO:0000256" key="1">
    <source>
        <dbReference type="ARBA" id="ARBA00022737"/>
    </source>
</evidence>
<sequence>MIRYEVHIHSLQHKDKVIARFIYHALSREPWDIKVFVDEFSIQPGEDINQKCLEKAKNADLGIVILSEYIQKSEYVPQEVGILLSIDIPKIYVALHESWKIPPGYEKTIKSFPLWEEKNPSEGINKLKELVRSLLKPKEIGAVEMVNKTDKLANQGRFEEALQYVERAIQIDPNYDVAYLSKISNLRRLHRYDEALQTCNKALTIFPEYTRALYYRGFLYWSMKEFTKAIKDFDKVLMATDGLDQSALFFKGRCLEKMDNFNEAIKVYEECYKMAPTTSRGQDALYRKSTLKARVKGKEKVDGE</sequence>
<dbReference type="SMART" id="SM00028">
    <property type="entry name" value="TPR"/>
    <property type="match status" value="4"/>
</dbReference>
<evidence type="ECO:0000256" key="3">
    <source>
        <dbReference type="PROSITE-ProRule" id="PRU00339"/>
    </source>
</evidence>
<feature type="repeat" description="TPR" evidence="3">
    <location>
        <begin position="245"/>
        <end position="278"/>
    </location>
</feature>
<name>A0A811T9J2_9EURY</name>